<evidence type="ECO:0000256" key="3">
    <source>
        <dbReference type="ARBA" id="ARBA00023315"/>
    </source>
</evidence>
<feature type="transmembrane region" description="Helical" evidence="4">
    <location>
        <begin position="157"/>
        <end position="174"/>
    </location>
</feature>
<dbReference type="Proteomes" id="UP001321749">
    <property type="component" value="Unassembled WGS sequence"/>
</dbReference>
<proteinExistence type="inferred from homology"/>
<organism evidence="6 7">
    <name type="scientific">Cladorrhinum samala</name>
    <dbReference type="NCBI Taxonomy" id="585594"/>
    <lineage>
        <taxon>Eukaryota</taxon>
        <taxon>Fungi</taxon>
        <taxon>Dikarya</taxon>
        <taxon>Ascomycota</taxon>
        <taxon>Pezizomycotina</taxon>
        <taxon>Sordariomycetes</taxon>
        <taxon>Sordariomycetidae</taxon>
        <taxon>Sordariales</taxon>
        <taxon>Podosporaceae</taxon>
        <taxon>Cladorrhinum</taxon>
    </lineage>
</organism>
<keyword evidence="3 6" id="KW-0012">Acyltransferase</keyword>
<comment type="caution">
    <text evidence="6">The sequence shown here is derived from an EMBL/GenBank/DDBJ whole genome shotgun (WGS) entry which is preliminary data.</text>
</comment>
<gene>
    <name evidence="6" type="ORF">QBC42DRAFT_2203</name>
</gene>
<evidence type="ECO:0000313" key="7">
    <source>
        <dbReference type="Proteomes" id="UP001321749"/>
    </source>
</evidence>
<feature type="transmembrane region" description="Helical" evidence="4">
    <location>
        <begin position="370"/>
        <end position="391"/>
    </location>
</feature>
<comment type="similarity">
    <text evidence="1">Belongs to the 1-acyl-sn-glycerol-3-phosphate acyltransferase family.</text>
</comment>
<dbReference type="GO" id="GO:0005783">
    <property type="term" value="C:endoplasmic reticulum"/>
    <property type="evidence" value="ECO:0007669"/>
    <property type="project" value="TreeGrafter"/>
</dbReference>
<dbReference type="CDD" id="cd07990">
    <property type="entry name" value="LPLAT_LCLAT1-like"/>
    <property type="match status" value="1"/>
</dbReference>
<reference evidence="6" key="2">
    <citation type="submission" date="2023-06" db="EMBL/GenBank/DDBJ databases">
        <authorList>
            <consortium name="Lawrence Berkeley National Laboratory"/>
            <person name="Mondo S.J."/>
            <person name="Hensen N."/>
            <person name="Bonometti L."/>
            <person name="Westerberg I."/>
            <person name="Brannstrom I.O."/>
            <person name="Guillou S."/>
            <person name="Cros-Aarteil S."/>
            <person name="Calhoun S."/>
            <person name="Haridas S."/>
            <person name="Kuo A."/>
            <person name="Pangilinan J."/>
            <person name="Riley R."/>
            <person name="Labutti K."/>
            <person name="Andreopoulos B."/>
            <person name="Lipzen A."/>
            <person name="Chen C."/>
            <person name="Yanf M."/>
            <person name="Daum C."/>
            <person name="Ng V."/>
            <person name="Clum A."/>
            <person name="Steindorff A."/>
            <person name="Ohm R."/>
            <person name="Martin F."/>
            <person name="Silar P."/>
            <person name="Natvig D."/>
            <person name="Lalanne C."/>
            <person name="Gautier V."/>
            <person name="Ament-Velasquez S.L."/>
            <person name="Kruys A."/>
            <person name="Hutchinson M.I."/>
            <person name="Powell A.J."/>
            <person name="Barry K."/>
            <person name="Miller A.N."/>
            <person name="Grigoriev I.V."/>
            <person name="Debuchy R."/>
            <person name="Gladieux P."/>
            <person name="Thoren M.H."/>
            <person name="Johannesson H."/>
        </authorList>
    </citation>
    <scope>NUCLEOTIDE SEQUENCE</scope>
    <source>
        <strain evidence="6">PSN324</strain>
    </source>
</reference>
<keyword evidence="4" id="KW-0812">Transmembrane</keyword>
<name>A0AAV9I475_9PEZI</name>
<keyword evidence="4" id="KW-0472">Membrane</keyword>
<dbReference type="AlphaFoldDB" id="A0AAV9I475"/>
<evidence type="ECO:0000256" key="2">
    <source>
        <dbReference type="ARBA" id="ARBA00022679"/>
    </source>
</evidence>
<dbReference type="PANTHER" id="PTHR10983:SF16">
    <property type="entry name" value="LYSOCARDIOLIPIN ACYLTRANSFERASE 1"/>
    <property type="match status" value="1"/>
</dbReference>
<dbReference type="EMBL" id="MU864928">
    <property type="protein sequence ID" value="KAK4467168.1"/>
    <property type="molecule type" value="Genomic_DNA"/>
</dbReference>
<dbReference type="PANTHER" id="PTHR10983">
    <property type="entry name" value="1-ACYLGLYCEROL-3-PHOSPHATE ACYLTRANSFERASE-RELATED"/>
    <property type="match status" value="1"/>
</dbReference>
<dbReference type="InterPro" id="IPR002123">
    <property type="entry name" value="Plipid/glycerol_acylTrfase"/>
</dbReference>
<evidence type="ECO:0000256" key="1">
    <source>
        <dbReference type="ARBA" id="ARBA00008655"/>
    </source>
</evidence>
<dbReference type="Pfam" id="PF16076">
    <property type="entry name" value="Acyltransf_C"/>
    <property type="match status" value="1"/>
</dbReference>
<evidence type="ECO:0000256" key="4">
    <source>
        <dbReference type="SAM" id="Phobius"/>
    </source>
</evidence>
<feature type="domain" description="Phospholipid/glycerol acyltransferase" evidence="5">
    <location>
        <begin position="117"/>
        <end position="250"/>
    </location>
</feature>
<dbReference type="GO" id="GO:0036149">
    <property type="term" value="P:phosphatidylinositol acyl-chain remodeling"/>
    <property type="evidence" value="ECO:0007669"/>
    <property type="project" value="TreeGrafter"/>
</dbReference>
<evidence type="ECO:0000313" key="6">
    <source>
        <dbReference type="EMBL" id="KAK4467168.1"/>
    </source>
</evidence>
<dbReference type="InterPro" id="IPR032098">
    <property type="entry name" value="Acyltransf_C"/>
</dbReference>
<sequence>MAVQPAAAVPGISHPSGKEKHGRLVQILRGLSFCAYFFTCVITIHLTQLIGAPLYWVNRELFYAYMSMTKRSFGLLITTMTQWWGPTTIRISGDASVADQIRKTKDGRVEFFFPDRLVMIANHQIYTDWLYLWWVGYANSPQMHGHIFIILKESLKYIPVMGAGMMFYGFIFMSRKMANDQKRMAYRLGKLKTKHTAPDGSTYLDPMWLLLFPEGTNASQNGRNKSAKWAEKTGVKDCEHLLLPRSTGTLFCLNELKDTVDYVYDCTVAYEGIPRGQFGEKLFTLAGTYFSGQAPKSVNFYWRRFRVADMPLDNAEKFDAWVRERWYEKDALMEQYISTGRFPATPATAANAGQEGFLETEVKTRYRFEFLQIFTVVGLVSLLWRIVMRIFGRVTSIVP</sequence>
<keyword evidence="7" id="KW-1185">Reference proteome</keyword>
<dbReference type="SUPFAM" id="SSF69593">
    <property type="entry name" value="Glycerol-3-phosphate (1)-acyltransferase"/>
    <property type="match status" value="1"/>
</dbReference>
<reference evidence="6" key="1">
    <citation type="journal article" date="2023" name="Mol. Phylogenet. Evol.">
        <title>Genome-scale phylogeny and comparative genomics of the fungal order Sordariales.</title>
        <authorList>
            <person name="Hensen N."/>
            <person name="Bonometti L."/>
            <person name="Westerberg I."/>
            <person name="Brannstrom I.O."/>
            <person name="Guillou S."/>
            <person name="Cros-Aarteil S."/>
            <person name="Calhoun S."/>
            <person name="Haridas S."/>
            <person name="Kuo A."/>
            <person name="Mondo S."/>
            <person name="Pangilinan J."/>
            <person name="Riley R."/>
            <person name="LaButti K."/>
            <person name="Andreopoulos B."/>
            <person name="Lipzen A."/>
            <person name="Chen C."/>
            <person name="Yan M."/>
            <person name="Daum C."/>
            <person name="Ng V."/>
            <person name="Clum A."/>
            <person name="Steindorff A."/>
            <person name="Ohm R.A."/>
            <person name="Martin F."/>
            <person name="Silar P."/>
            <person name="Natvig D.O."/>
            <person name="Lalanne C."/>
            <person name="Gautier V."/>
            <person name="Ament-Velasquez S.L."/>
            <person name="Kruys A."/>
            <person name="Hutchinson M.I."/>
            <person name="Powell A.J."/>
            <person name="Barry K."/>
            <person name="Miller A.N."/>
            <person name="Grigoriev I.V."/>
            <person name="Debuchy R."/>
            <person name="Gladieux P."/>
            <person name="Hiltunen Thoren M."/>
            <person name="Johannesson H."/>
        </authorList>
    </citation>
    <scope>NUCLEOTIDE SEQUENCE</scope>
    <source>
        <strain evidence="6">PSN324</strain>
    </source>
</reference>
<keyword evidence="4" id="KW-1133">Transmembrane helix</keyword>
<accession>A0AAV9I475</accession>
<evidence type="ECO:0000259" key="5">
    <source>
        <dbReference type="SMART" id="SM00563"/>
    </source>
</evidence>
<feature type="transmembrane region" description="Helical" evidence="4">
    <location>
        <begin position="33"/>
        <end position="56"/>
    </location>
</feature>
<protein>
    <submittedName>
        <fullName evidence="6">Acyltransferase-domain-containing protein</fullName>
    </submittedName>
</protein>
<dbReference type="GO" id="GO:0016746">
    <property type="term" value="F:acyltransferase activity"/>
    <property type="evidence" value="ECO:0007669"/>
    <property type="project" value="UniProtKB-KW"/>
</dbReference>
<dbReference type="SMART" id="SM00563">
    <property type="entry name" value="PlsC"/>
    <property type="match status" value="1"/>
</dbReference>
<keyword evidence="2" id="KW-0808">Transferase</keyword>
<dbReference type="Pfam" id="PF01553">
    <property type="entry name" value="Acyltransferase"/>
    <property type="match status" value="1"/>
</dbReference>